<comment type="caution">
    <text evidence="3">The sequence shown here is derived from an EMBL/GenBank/DDBJ whole genome shotgun (WGS) entry which is preliminary data.</text>
</comment>
<dbReference type="HOGENOM" id="CLU_1432762_0_0_9"/>
<dbReference type="EMBL" id="ACCF01000010">
    <property type="protein sequence ID" value="EEF69614.1"/>
    <property type="molecule type" value="Genomic_DNA"/>
</dbReference>
<dbReference type="AlphaFoldDB" id="B9Y365"/>
<evidence type="ECO:0000313" key="3">
    <source>
        <dbReference type="EMBL" id="EEF69614.1"/>
    </source>
</evidence>
<protein>
    <recommendedName>
        <fullName evidence="5">YcxB-like protein domain-containing protein</fullName>
    </recommendedName>
</protein>
<evidence type="ECO:0000256" key="2">
    <source>
        <dbReference type="SAM" id="Phobius"/>
    </source>
</evidence>
<dbReference type="STRING" id="545696.HOLDEFILI_00240"/>
<reference evidence="3 4" key="2">
    <citation type="submission" date="2009-02" db="EMBL/GenBank/DDBJ databases">
        <title>Draft genome sequence of Holdemania filiformis DSM 12042.</title>
        <authorList>
            <person name="Sudarsanam P."/>
            <person name="Ley R."/>
            <person name="Guruge J."/>
            <person name="Turnbaugh P.J."/>
            <person name="Mahowald M."/>
            <person name="Liep D."/>
            <person name="Gordon J."/>
        </authorList>
    </citation>
    <scope>NUCLEOTIDE SEQUENCE [LARGE SCALE GENOMIC DNA]</scope>
    <source>
        <strain evidence="3 4">DSM 12042</strain>
    </source>
</reference>
<evidence type="ECO:0000256" key="1">
    <source>
        <dbReference type="SAM" id="MobiDB-lite"/>
    </source>
</evidence>
<keyword evidence="2" id="KW-1133">Transmembrane helix</keyword>
<reference evidence="3 4" key="1">
    <citation type="submission" date="2008-12" db="EMBL/GenBank/DDBJ databases">
        <authorList>
            <person name="Fulton L."/>
            <person name="Clifton S."/>
            <person name="Fulton B."/>
            <person name="Xu J."/>
            <person name="Minx P."/>
            <person name="Pepin K.H."/>
            <person name="Johnson M."/>
            <person name="Bhonagiri V."/>
            <person name="Nash W.E."/>
            <person name="Mardis E.R."/>
            <person name="Wilson R.K."/>
        </authorList>
    </citation>
    <scope>NUCLEOTIDE SEQUENCE [LARGE SCALE GENOMIC DNA]</scope>
    <source>
        <strain evidence="3 4">DSM 12042</strain>
    </source>
</reference>
<accession>B9Y365</accession>
<feature type="region of interest" description="Disordered" evidence="1">
    <location>
        <begin position="168"/>
        <end position="189"/>
    </location>
</feature>
<name>B9Y365_9FIRM</name>
<feature type="transmembrane region" description="Helical" evidence="2">
    <location>
        <begin position="33"/>
        <end position="52"/>
    </location>
</feature>
<sequence length="189" mass="21448">MQKEWTFTLEAAELAEAYQFMASLLPRNKRRRLALLLCVPALTLFTVFYFHWNGQPAAWLAAIGLCGLWIGKVSGWLWTIYLHNQVSSLLQQLPEVHYTPVTASFGEVIKIGELSLTAADLQSIVPLKHTLLFFHHQDQMFIVPNRVIGSGDEIRTFCQDLLRWQKQAAAGRSSGPGMTHPSRKRRKTS</sequence>
<keyword evidence="2" id="KW-0472">Membrane</keyword>
<proteinExistence type="predicted"/>
<feature type="transmembrane region" description="Helical" evidence="2">
    <location>
        <begin position="58"/>
        <end position="82"/>
    </location>
</feature>
<organism evidence="3 4">
    <name type="scientific">Holdemania filiformis DSM 12042</name>
    <dbReference type="NCBI Taxonomy" id="545696"/>
    <lineage>
        <taxon>Bacteria</taxon>
        <taxon>Bacillati</taxon>
        <taxon>Bacillota</taxon>
        <taxon>Erysipelotrichia</taxon>
        <taxon>Erysipelotrichales</taxon>
        <taxon>Erysipelotrichaceae</taxon>
        <taxon>Holdemania</taxon>
    </lineage>
</organism>
<dbReference type="OrthoDB" id="1652597at2"/>
<dbReference type="RefSeq" id="WP_006057457.1">
    <property type="nucleotide sequence ID" value="NZ_GG657552.1"/>
</dbReference>
<dbReference type="Proteomes" id="UP000005950">
    <property type="component" value="Unassembled WGS sequence"/>
</dbReference>
<gene>
    <name evidence="3" type="ORF">HOLDEFILI_00240</name>
</gene>
<evidence type="ECO:0000313" key="4">
    <source>
        <dbReference type="Proteomes" id="UP000005950"/>
    </source>
</evidence>
<evidence type="ECO:0008006" key="5">
    <source>
        <dbReference type="Google" id="ProtNLM"/>
    </source>
</evidence>
<keyword evidence="2" id="KW-0812">Transmembrane</keyword>